<dbReference type="InterPro" id="IPR006675">
    <property type="entry name" value="HDIG_dom"/>
</dbReference>
<dbReference type="SMART" id="SM00471">
    <property type="entry name" value="HDc"/>
    <property type="match status" value="1"/>
</dbReference>
<dbReference type="AlphaFoldDB" id="A0A7K3NKN9"/>
<name>A0A7K3NKN9_9BACT</name>
<dbReference type="PROSITE" id="PS51832">
    <property type="entry name" value="HD_GYP"/>
    <property type="match status" value="1"/>
</dbReference>
<keyword evidence="3" id="KW-1185">Reference proteome</keyword>
<feature type="domain" description="HD-GYP" evidence="1">
    <location>
        <begin position="154"/>
        <end position="343"/>
    </location>
</feature>
<dbReference type="PANTHER" id="PTHR43155">
    <property type="entry name" value="CYCLIC DI-GMP PHOSPHODIESTERASE PA4108-RELATED"/>
    <property type="match status" value="1"/>
</dbReference>
<accession>A0A7K3NKN9</accession>
<dbReference type="InterPro" id="IPR003607">
    <property type="entry name" value="HD/PDEase_dom"/>
</dbReference>
<dbReference type="Pfam" id="PF13487">
    <property type="entry name" value="HD_5"/>
    <property type="match status" value="1"/>
</dbReference>
<protein>
    <submittedName>
        <fullName evidence="2">HD domain-containing protein</fullName>
    </submittedName>
</protein>
<dbReference type="Gene3D" id="1.10.3210.10">
    <property type="entry name" value="Hypothetical protein af1432"/>
    <property type="match status" value="1"/>
</dbReference>
<dbReference type="Proteomes" id="UP000469724">
    <property type="component" value="Unassembled WGS sequence"/>
</dbReference>
<evidence type="ECO:0000313" key="3">
    <source>
        <dbReference type="Proteomes" id="UP000469724"/>
    </source>
</evidence>
<dbReference type="PANTHER" id="PTHR43155:SF2">
    <property type="entry name" value="CYCLIC DI-GMP PHOSPHODIESTERASE PA4108"/>
    <property type="match status" value="1"/>
</dbReference>
<dbReference type="EMBL" id="JAAGRQ010000027">
    <property type="protein sequence ID" value="NDY56761.1"/>
    <property type="molecule type" value="Genomic_DNA"/>
</dbReference>
<reference evidence="2 3" key="1">
    <citation type="submission" date="2020-02" db="EMBL/GenBank/DDBJ databases">
        <title>Comparative genomics of sulfur disproportionating microorganisms.</title>
        <authorList>
            <person name="Ward L.M."/>
            <person name="Bertran E."/>
            <person name="Johnston D.T."/>
        </authorList>
    </citation>
    <scope>NUCLEOTIDE SEQUENCE [LARGE SCALE GENOMIC DNA]</scope>
    <source>
        <strain evidence="2 3">DSM 3696</strain>
    </source>
</reference>
<dbReference type="NCBIfam" id="TIGR00277">
    <property type="entry name" value="HDIG"/>
    <property type="match status" value="1"/>
</dbReference>
<dbReference type="InterPro" id="IPR037522">
    <property type="entry name" value="HD_GYP_dom"/>
</dbReference>
<organism evidence="2 3">
    <name type="scientific">Desulfolutivibrio sulfodismutans</name>
    <dbReference type="NCBI Taxonomy" id="63561"/>
    <lineage>
        <taxon>Bacteria</taxon>
        <taxon>Pseudomonadati</taxon>
        <taxon>Thermodesulfobacteriota</taxon>
        <taxon>Desulfovibrionia</taxon>
        <taxon>Desulfovibrionales</taxon>
        <taxon>Desulfovibrionaceae</taxon>
        <taxon>Desulfolutivibrio</taxon>
    </lineage>
</organism>
<comment type="caution">
    <text evidence="2">The sequence shown here is derived from an EMBL/GenBank/DDBJ whole genome shotgun (WGS) entry which is preliminary data.</text>
</comment>
<dbReference type="CDD" id="cd00077">
    <property type="entry name" value="HDc"/>
    <property type="match status" value="1"/>
</dbReference>
<dbReference type="SUPFAM" id="SSF109604">
    <property type="entry name" value="HD-domain/PDEase-like"/>
    <property type="match status" value="1"/>
</dbReference>
<evidence type="ECO:0000259" key="1">
    <source>
        <dbReference type="PROSITE" id="PS51832"/>
    </source>
</evidence>
<evidence type="ECO:0000313" key="2">
    <source>
        <dbReference type="EMBL" id="NDY56761.1"/>
    </source>
</evidence>
<sequence>MRAKRRGLGSGDAVGKNVGSVVDGEAKNLFFAVHPLLIFPETLGTFKVYIKQAGRFVLYAGQGELFTPRHRTKLHDSGVTEVYILAQERQNYQDYVERHLPRILADEEVPVRERSRVLHSAATGIVQDVFDNKLPTGMTKREYSRILSFVDKSVQFLSRDEALKQIAALASHDYSVYSHSVQVFVYATAILQAMHVEEELVVATGVGALLHDLGKMAVDKAILHKPGPLTQEERRVVETHPVKGVACCMGMPLSPEVTACILLHHERINGSGYPGGITGEAIPLHVRVLSAADVYDAMTTKRPYAEASSPFEALRVMRDDMPGAFDVEVFKTLVMVLSGAHIV</sequence>
<gene>
    <name evidence="2" type="ORF">G3N56_08390</name>
</gene>
<proteinExistence type="predicted"/>